<protein>
    <recommendedName>
        <fullName evidence="9">G-protein coupled receptors family 2 profile 2 domain-containing protein</fullName>
    </recommendedName>
</protein>
<feature type="compositionally biased region" description="Low complexity" evidence="5">
    <location>
        <begin position="288"/>
        <end position="299"/>
    </location>
</feature>
<dbReference type="Proteomes" id="UP001527925">
    <property type="component" value="Unassembled WGS sequence"/>
</dbReference>
<evidence type="ECO:0000256" key="5">
    <source>
        <dbReference type="SAM" id="MobiDB-lite"/>
    </source>
</evidence>
<dbReference type="SUPFAM" id="SSF81321">
    <property type="entry name" value="Family A G protein-coupled receptor-like"/>
    <property type="match status" value="1"/>
</dbReference>
<reference evidence="7 8" key="1">
    <citation type="submission" date="2023-09" db="EMBL/GenBank/DDBJ databases">
        <title>Pangenome analysis of Batrachochytrium dendrobatidis and related Chytrids.</title>
        <authorList>
            <person name="Yacoub M.N."/>
            <person name="Stajich J.E."/>
            <person name="James T.Y."/>
        </authorList>
    </citation>
    <scope>NUCLEOTIDE SEQUENCE [LARGE SCALE GENOMIC DNA]</scope>
    <source>
        <strain evidence="7 8">JEL0888</strain>
    </source>
</reference>
<comment type="subcellular location">
    <subcellularLocation>
        <location evidence="1">Membrane</location>
        <topology evidence="1">Multi-pass membrane protein</topology>
    </subcellularLocation>
</comment>
<feature type="compositionally biased region" description="Basic and acidic residues" evidence="5">
    <location>
        <begin position="341"/>
        <end position="351"/>
    </location>
</feature>
<evidence type="ECO:0000313" key="7">
    <source>
        <dbReference type="EMBL" id="KAL2913117.1"/>
    </source>
</evidence>
<feature type="transmembrane region" description="Helical" evidence="6">
    <location>
        <begin position="84"/>
        <end position="105"/>
    </location>
</feature>
<feature type="transmembrane region" description="Helical" evidence="6">
    <location>
        <begin position="223"/>
        <end position="243"/>
    </location>
</feature>
<feature type="compositionally biased region" description="Basic and acidic residues" evidence="5">
    <location>
        <begin position="394"/>
        <end position="409"/>
    </location>
</feature>
<gene>
    <name evidence="7" type="ORF">HK105_207353</name>
</gene>
<accession>A0ABR4N0R5</accession>
<feature type="transmembrane region" description="Helical" evidence="6">
    <location>
        <begin position="117"/>
        <end position="137"/>
    </location>
</feature>
<evidence type="ECO:0000256" key="1">
    <source>
        <dbReference type="ARBA" id="ARBA00004141"/>
    </source>
</evidence>
<organism evidence="7 8">
    <name type="scientific">Polyrhizophydium stewartii</name>
    <dbReference type="NCBI Taxonomy" id="2732419"/>
    <lineage>
        <taxon>Eukaryota</taxon>
        <taxon>Fungi</taxon>
        <taxon>Fungi incertae sedis</taxon>
        <taxon>Chytridiomycota</taxon>
        <taxon>Chytridiomycota incertae sedis</taxon>
        <taxon>Chytridiomycetes</taxon>
        <taxon>Rhizophydiales</taxon>
        <taxon>Rhizophydiales incertae sedis</taxon>
        <taxon>Polyrhizophydium</taxon>
    </lineage>
</organism>
<feature type="transmembrane region" description="Helical" evidence="6">
    <location>
        <begin position="163"/>
        <end position="188"/>
    </location>
</feature>
<dbReference type="Pfam" id="PF05462">
    <property type="entry name" value="Dicty_CAR"/>
    <property type="match status" value="1"/>
</dbReference>
<comment type="caution">
    <text evidence="7">The sequence shown here is derived from an EMBL/GenBank/DDBJ whole genome shotgun (WGS) entry which is preliminary data.</text>
</comment>
<keyword evidence="4 6" id="KW-0472">Membrane</keyword>
<evidence type="ECO:0000256" key="3">
    <source>
        <dbReference type="ARBA" id="ARBA00022989"/>
    </source>
</evidence>
<feature type="transmembrane region" description="Helical" evidence="6">
    <location>
        <begin position="255"/>
        <end position="276"/>
    </location>
</feature>
<keyword evidence="3 6" id="KW-1133">Transmembrane helix</keyword>
<feature type="transmembrane region" description="Helical" evidence="6">
    <location>
        <begin position="6"/>
        <end position="31"/>
    </location>
</feature>
<proteinExistence type="predicted"/>
<evidence type="ECO:0000256" key="4">
    <source>
        <dbReference type="ARBA" id="ARBA00023136"/>
    </source>
</evidence>
<dbReference type="PANTHER" id="PTHR23112">
    <property type="entry name" value="G PROTEIN-COUPLED RECEPTOR 157-RELATED"/>
    <property type="match status" value="1"/>
</dbReference>
<feature type="compositionally biased region" description="Low complexity" evidence="5">
    <location>
        <begin position="381"/>
        <end position="391"/>
    </location>
</feature>
<feature type="region of interest" description="Disordered" evidence="5">
    <location>
        <begin position="285"/>
        <end position="419"/>
    </location>
</feature>
<evidence type="ECO:0000313" key="8">
    <source>
        <dbReference type="Proteomes" id="UP001527925"/>
    </source>
</evidence>
<keyword evidence="8" id="KW-1185">Reference proteome</keyword>
<feature type="transmembrane region" description="Helical" evidence="6">
    <location>
        <begin position="43"/>
        <end position="64"/>
    </location>
</feature>
<keyword evidence="2 6" id="KW-0812">Transmembrane</keyword>
<evidence type="ECO:0000256" key="2">
    <source>
        <dbReference type="ARBA" id="ARBA00022692"/>
    </source>
</evidence>
<feature type="compositionally biased region" description="Polar residues" evidence="5">
    <location>
        <begin position="300"/>
        <end position="310"/>
    </location>
</feature>
<dbReference type="PANTHER" id="PTHR23112:SF0">
    <property type="entry name" value="TRANSMEMBRANE PROTEIN 116"/>
    <property type="match status" value="1"/>
</dbReference>
<dbReference type="EMBL" id="JADGIZ020000051">
    <property type="protein sequence ID" value="KAL2913117.1"/>
    <property type="molecule type" value="Genomic_DNA"/>
</dbReference>
<feature type="compositionally biased region" description="Pro residues" evidence="5">
    <location>
        <begin position="315"/>
        <end position="329"/>
    </location>
</feature>
<dbReference type="Gene3D" id="1.20.1070.10">
    <property type="entry name" value="Rhodopsin 7-helix transmembrane proteins"/>
    <property type="match status" value="1"/>
</dbReference>
<evidence type="ECO:0008006" key="9">
    <source>
        <dbReference type="Google" id="ProtNLM"/>
    </source>
</evidence>
<sequence>MTPSPLLSTVSTTSSVLSFVGVAVVFGYAVMRPKWFKNLMGRLVLALAVVDFLMACAKVIARAGPNAGTDSLLCMAQAGIIEHFGLVSVFIGLAIALSMMYIVFFNGSIRFVQKFEWGIIAACFAIPLPITATMFIYTEDGEHIYGDADFWCWITSKHGTSQFAFLFIIQWAVFAFQILAFVLTWIGLRRVENDLARSATTPTATGKSTGSNKKYNKLMSKRMMAYTLAFIVGRIPSTANRLYPLIAGTPLFELSLLQAVFSPLTGFIDCLVFLYIRYIMERGRRDSSGMGSSSEMTSTFSPKSATNSFAMSPISPRPSSPTPPVPTLPPNAVQPAQRPPKHSDRQEDSRRPSQAQSPQPQYQFSNPMHQTPAQGHQFFVPPQAQQAQPAPWEMRFDVEAPRHDEHEADPYSYNAQARR</sequence>
<name>A0ABR4N0R5_9FUNG</name>
<feature type="compositionally biased region" description="Low complexity" evidence="5">
    <location>
        <begin position="352"/>
        <end position="365"/>
    </location>
</feature>
<evidence type="ECO:0000256" key="6">
    <source>
        <dbReference type="SAM" id="Phobius"/>
    </source>
</evidence>